<evidence type="ECO:0000313" key="5">
    <source>
        <dbReference type="Proteomes" id="UP000037510"/>
    </source>
</evidence>
<accession>A0A0L7L125</accession>
<sequence>MPGTDRRMDKKTLILLFCGLLSATEALRILVVFPIASKSHNILGQGLAKHLLEAGHEVVYITLMPRSNLPPKLKEIDVSSIQHELKQQEIEAFKLKNLIGKPNIGDSSNFMFFVYDMHRRFLEHENVKRLLSDPTEKFDVVILEWFFSEILAGIPALFQCPLIWIGTTEAHGQILRIIDEVSNPAYSADLFSTSTPPYTFWERGVQLWKAFKRHWTLNFNIIPMETTIYNSVYLPIAAKRGVSIPSYEEAAYSGSFMFLNSHPSVGTPFRLPQSVKYVGGYHIDREVKPLPKLSS</sequence>
<dbReference type="GO" id="GO:0008194">
    <property type="term" value="F:UDP-glycosyltransferase activity"/>
    <property type="evidence" value="ECO:0007669"/>
    <property type="project" value="TreeGrafter"/>
</dbReference>
<protein>
    <submittedName>
        <fullName evidence="4">UDP-glycosyltransferase UGT40L1</fullName>
    </submittedName>
</protein>
<dbReference type="AlphaFoldDB" id="A0A0L7L125"/>
<name>A0A0L7L125_OPEBR</name>
<dbReference type="Proteomes" id="UP000037510">
    <property type="component" value="Unassembled WGS sequence"/>
</dbReference>
<keyword evidence="2" id="KW-0328">Glycosyltransferase</keyword>
<reference evidence="4 5" key="1">
    <citation type="journal article" date="2015" name="Genome Biol. Evol.">
        <title>The genome of winter moth (Operophtera brumata) provides a genomic perspective on sexual dimorphism and phenology.</title>
        <authorList>
            <person name="Derks M.F."/>
            <person name="Smit S."/>
            <person name="Salis L."/>
            <person name="Schijlen E."/>
            <person name="Bossers A."/>
            <person name="Mateman C."/>
            <person name="Pijl A.S."/>
            <person name="de Ridder D."/>
            <person name="Groenen M.A."/>
            <person name="Visser M.E."/>
            <person name="Megens H.J."/>
        </authorList>
    </citation>
    <scope>NUCLEOTIDE SEQUENCE [LARGE SCALE GENOMIC DNA]</scope>
    <source>
        <strain evidence="4">WM2013NL</strain>
        <tissue evidence="4">Head and thorax</tissue>
    </source>
</reference>
<organism evidence="4 5">
    <name type="scientific">Operophtera brumata</name>
    <name type="common">Winter moth</name>
    <name type="synonym">Phalaena brumata</name>
    <dbReference type="NCBI Taxonomy" id="104452"/>
    <lineage>
        <taxon>Eukaryota</taxon>
        <taxon>Metazoa</taxon>
        <taxon>Ecdysozoa</taxon>
        <taxon>Arthropoda</taxon>
        <taxon>Hexapoda</taxon>
        <taxon>Insecta</taxon>
        <taxon>Pterygota</taxon>
        <taxon>Neoptera</taxon>
        <taxon>Endopterygota</taxon>
        <taxon>Lepidoptera</taxon>
        <taxon>Glossata</taxon>
        <taxon>Ditrysia</taxon>
        <taxon>Geometroidea</taxon>
        <taxon>Geometridae</taxon>
        <taxon>Larentiinae</taxon>
        <taxon>Operophtera</taxon>
    </lineage>
</organism>
<keyword evidence="3 4" id="KW-0808">Transferase</keyword>
<comment type="similarity">
    <text evidence="1">Belongs to the UDP-glycosyltransferase family.</text>
</comment>
<evidence type="ECO:0000256" key="3">
    <source>
        <dbReference type="ARBA" id="ARBA00022679"/>
    </source>
</evidence>
<dbReference type="SUPFAM" id="SSF53756">
    <property type="entry name" value="UDP-Glycosyltransferase/glycogen phosphorylase"/>
    <property type="match status" value="1"/>
</dbReference>
<dbReference type="EMBL" id="JTDY01003676">
    <property type="protein sequence ID" value="KOB69167.1"/>
    <property type="molecule type" value="Genomic_DNA"/>
</dbReference>
<evidence type="ECO:0000256" key="1">
    <source>
        <dbReference type="ARBA" id="ARBA00009995"/>
    </source>
</evidence>
<gene>
    <name evidence="4" type="ORF">OBRU01_17226</name>
</gene>
<keyword evidence="5" id="KW-1185">Reference proteome</keyword>
<dbReference type="PANTHER" id="PTHR48043">
    <property type="entry name" value="EG:EG0003.4 PROTEIN-RELATED"/>
    <property type="match status" value="1"/>
</dbReference>
<proteinExistence type="inferred from homology"/>
<evidence type="ECO:0000256" key="2">
    <source>
        <dbReference type="ARBA" id="ARBA00022676"/>
    </source>
</evidence>
<dbReference type="PANTHER" id="PTHR48043:SF159">
    <property type="entry name" value="EG:EG0003.4 PROTEIN-RELATED"/>
    <property type="match status" value="1"/>
</dbReference>
<dbReference type="STRING" id="104452.A0A0L7L125"/>
<dbReference type="InterPro" id="IPR050271">
    <property type="entry name" value="UDP-glycosyltransferase"/>
</dbReference>
<evidence type="ECO:0000313" key="4">
    <source>
        <dbReference type="EMBL" id="KOB69167.1"/>
    </source>
</evidence>
<comment type="caution">
    <text evidence="4">The sequence shown here is derived from an EMBL/GenBank/DDBJ whole genome shotgun (WGS) entry which is preliminary data.</text>
</comment>